<comment type="caution">
    <text evidence="2">The sequence shown here is derived from an EMBL/GenBank/DDBJ whole genome shotgun (WGS) entry which is preliminary data.</text>
</comment>
<evidence type="ECO:0000313" key="2">
    <source>
        <dbReference type="EMBL" id="GBP54161.1"/>
    </source>
</evidence>
<organism evidence="2 3">
    <name type="scientific">Eumeta variegata</name>
    <name type="common">Bagworm moth</name>
    <name type="synonym">Eumeta japonica</name>
    <dbReference type="NCBI Taxonomy" id="151549"/>
    <lineage>
        <taxon>Eukaryota</taxon>
        <taxon>Metazoa</taxon>
        <taxon>Ecdysozoa</taxon>
        <taxon>Arthropoda</taxon>
        <taxon>Hexapoda</taxon>
        <taxon>Insecta</taxon>
        <taxon>Pterygota</taxon>
        <taxon>Neoptera</taxon>
        <taxon>Endopterygota</taxon>
        <taxon>Lepidoptera</taxon>
        <taxon>Glossata</taxon>
        <taxon>Ditrysia</taxon>
        <taxon>Tineoidea</taxon>
        <taxon>Psychidae</taxon>
        <taxon>Oiketicinae</taxon>
        <taxon>Eumeta</taxon>
    </lineage>
</organism>
<sequence length="166" mass="18924">MFIVYDKTAQLGRFNFDEELYLLDISSPQSSICDNVIGYSRCHYRHFNEENRNQYARSIRMSNNVYLRIIKIRVQFAASHNVRISAAVNFREKENKKPSRPVCAPHAGCARLARTENLLKYCTAMPASPMSTYEQVPRPRGHVRTSVRAGTPGGAESAPDCRPRRS</sequence>
<reference evidence="2 3" key="1">
    <citation type="journal article" date="2019" name="Commun. Biol.">
        <title>The bagworm genome reveals a unique fibroin gene that provides high tensile strength.</title>
        <authorList>
            <person name="Kono N."/>
            <person name="Nakamura H."/>
            <person name="Ohtoshi R."/>
            <person name="Tomita M."/>
            <person name="Numata K."/>
            <person name="Arakawa K."/>
        </authorList>
    </citation>
    <scope>NUCLEOTIDE SEQUENCE [LARGE SCALE GENOMIC DNA]</scope>
</reference>
<feature type="region of interest" description="Disordered" evidence="1">
    <location>
        <begin position="130"/>
        <end position="166"/>
    </location>
</feature>
<keyword evidence="3" id="KW-1185">Reference proteome</keyword>
<evidence type="ECO:0000313" key="3">
    <source>
        <dbReference type="Proteomes" id="UP000299102"/>
    </source>
</evidence>
<evidence type="ECO:0000256" key="1">
    <source>
        <dbReference type="SAM" id="MobiDB-lite"/>
    </source>
</evidence>
<dbReference type="Proteomes" id="UP000299102">
    <property type="component" value="Unassembled WGS sequence"/>
</dbReference>
<dbReference type="EMBL" id="BGZK01000640">
    <property type="protein sequence ID" value="GBP54161.1"/>
    <property type="molecule type" value="Genomic_DNA"/>
</dbReference>
<accession>A0A4C1WSD9</accession>
<dbReference type="AlphaFoldDB" id="A0A4C1WSD9"/>
<name>A0A4C1WSD9_EUMVA</name>
<protein>
    <submittedName>
        <fullName evidence="2">Uncharacterized protein</fullName>
    </submittedName>
</protein>
<gene>
    <name evidence="2" type="ORF">EVAR_46528_1</name>
</gene>
<proteinExistence type="predicted"/>